<dbReference type="Proteomes" id="UP001443914">
    <property type="component" value="Unassembled WGS sequence"/>
</dbReference>
<evidence type="ECO:0000256" key="1">
    <source>
        <dbReference type="SAM" id="Phobius"/>
    </source>
</evidence>
<keyword evidence="1" id="KW-1133">Transmembrane helix</keyword>
<feature type="transmembrane region" description="Helical" evidence="1">
    <location>
        <begin position="46"/>
        <end position="67"/>
    </location>
</feature>
<dbReference type="AlphaFoldDB" id="A0AAW1KAZ3"/>
<evidence type="ECO:0000313" key="3">
    <source>
        <dbReference type="Proteomes" id="UP001443914"/>
    </source>
</evidence>
<keyword evidence="1" id="KW-0812">Transmembrane</keyword>
<organism evidence="2 3">
    <name type="scientific">Saponaria officinalis</name>
    <name type="common">Common soapwort</name>
    <name type="synonym">Lychnis saponaria</name>
    <dbReference type="NCBI Taxonomy" id="3572"/>
    <lineage>
        <taxon>Eukaryota</taxon>
        <taxon>Viridiplantae</taxon>
        <taxon>Streptophyta</taxon>
        <taxon>Embryophyta</taxon>
        <taxon>Tracheophyta</taxon>
        <taxon>Spermatophyta</taxon>
        <taxon>Magnoliopsida</taxon>
        <taxon>eudicotyledons</taxon>
        <taxon>Gunneridae</taxon>
        <taxon>Pentapetalae</taxon>
        <taxon>Caryophyllales</taxon>
        <taxon>Caryophyllaceae</taxon>
        <taxon>Caryophylleae</taxon>
        <taxon>Saponaria</taxon>
    </lineage>
</organism>
<reference evidence="2" key="1">
    <citation type="submission" date="2024-03" db="EMBL/GenBank/DDBJ databases">
        <title>WGS assembly of Saponaria officinalis var. Norfolk2.</title>
        <authorList>
            <person name="Jenkins J."/>
            <person name="Shu S."/>
            <person name="Grimwood J."/>
            <person name="Barry K."/>
            <person name="Goodstein D."/>
            <person name="Schmutz J."/>
            <person name="Leebens-Mack J."/>
            <person name="Osbourn A."/>
        </authorList>
    </citation>
    <scope>NUCLEOTIDE SEQUENCE [LARGE SCALE GENOMIC DNA]</scope>
    <source>
        <strain evidence="2">JIC</strain>
    </source>
</reference>
<gene>
    <name evidence="2" type="ORF">RND81_06G075000</name>
</gene>
<dbReference type="EMBL" id="JBDFQZ010000006">
    <property type="protein sequence ID" value="KAK9714153.1"/>
    <property type="molecule type" value="Genomic_DNA"/>
</dbReference>
<evidence type="ECO:0000313" key="2">
    <source>
        <dbReference type="EMBL" id="KAK9714153.1"/>
    </source>
</evidence>
<sequence length="123" mass="14279">MYGIKEEQKRAFSQFGVNHNAGAKSAFSKHYDGNCSTNNTVVLMPLFYYTPNVVLGTIISTVCHWIISRLPSSIQIMKSRQARFHCWPLPAIVIVIYYILYKYILRINKFCKFCKIQFVKCVD</sequence>
<comment type="caution">
    <text evidence="2">The sequence shown here is derived from an EMBL/GenBank/DDBJ whole genome shotgun (WGS) entry which is preliminary data.</text>
</comment>
<name>A0AAW1KAZ3_SAPOF</name>
<feature type="transmembrane region" description="Helical" evidence="1">
    <location>
        <begin position="87"/>
        <end position="105"/>
    </location>
</feature>
<keyword evidence="3" id="KW-1185">Reference proteome</keyword>
<protein>
    <submittedName>
        <fullName evidence="2">Uncharacterized protein</fullName>
    </submittedName>
</protein>
<accession>A0AAW1KAZ3</accession>
<keyword evidence="1" id="KW-0472">Membrane</keyword>
<proteinExistence type="predicted"/>